<reference evidence="2" key="1">
    <citation type="submission" date="2021-05" db="EMBL/GenBank/DDBJ databases">
        <authorList>
            <person name="Arsene-Ploetze F."/>
        </authorList>
    </citation>
    <scope>NUCLEOTIDE SEQUENCE</scope>
    <source>
        <strain evidence="2">DSM 42138</strain>
    </source>
</reference>
<name>A0A9W4E7N6_9ACTN</name>
<dbReference type="AlphaFoldDB" id="A0A9W4E7N6"/>
<gene>
    <name evidence="2" type="ORF">SCOCK_30164</name>
</gene>
<dbReference type="Proteomes" id="UP001152519">
    <property type="component" value="Unassembled WGS sequence"/>
</dbReference>
<accession>A0A9W4E7N6</accession>
<evidence type="ECO:0000256" key="1">
    <source>
        <dbReference type="SAM" id="Phobius"/>
    </source>
</evidence>
<feature type="transmembrane region" description="Helical" evidence="1">
    <location>
        <begin position="24"/>
        <end position="50"/>
    </location>
</feature>
<keyword evidence="1" id="KW-0812">Transmembrane</keyword>
<sequence>MEYGYVGTVAVLAATGAVRQDGHYYLAAIVLALPCGIAAVVAVYGGYALLSGVGGLFASRTVADGSDAGWLTAGSGTLNVAVLTAAAIGNVVLLGRRRRS</sequence>
<evidence type="ECO:0000313" key="3">
    <source>
        <dbReference type="Proteomes" id="UP001152519"/>
    </source>
</evidence>
<evidence type="ECO:0000313" key="2">
    <source>
        <dbReference type="EMBL" id="CAG6394931.1"/>
    </source>
</evidence>
<feature type="transmembrane region" description="Helical" evidence="1">
    <location>
        <begin position="70"/>
        <end position="94"/>
    </location>
</feature>
<proteinExistence type="predicted"/>
<organism evidence="2 3">
    <name type="scientific">Actinacidiphila cocklensis</name>
    <dbReference type="NCBI Taxonomy" id="887465"/>
    <lineage>
        <taxon>Bacteria</taxon>
        <taxon>Bacillati</taxon>
        <taxon>Actinomycetota</taxon>
        <taxon>Actinomycetes</taxon>
        <taxon>Kitasatosporales</taxon>
        <taxon>Streptomycetaceae</taxon>
        <taxon>Actinacidiphila</taxon>
    </lineage>
</organism>
<dbReference type="EMBL" id="CAJSLV010000059">
    <property type="protein sequence ID" value="CAG6394931.1"/>
    <property type="molecule type" value="Genomic_DNA"/>
</dbReference>
<keyword evidence="1" id="KW-1133">Transmembrane helix</keyword>
<keyword evidence="1" id="KW-0472">Membrane</keyword>
<protein>
    <submittedName>
        <fullName evidence="2">Uncharacterized protein</fullName>
    </submittedName>
</protein>
<comment type="caution">
    <text evidence="2">The sequence shown here is derived from an EMBL/GenBank/DDBJ whole genome shotgun (WGS) entry which is preliminary data.</text>
</comment>
<keyword evidence="3" id="KW-1185">Reference proteome</keyword>